<feature type="transmembrane region" description="Helical" evidence="1">
    <location>
        <begin position="501"/>
        <end position="522"/>
    </location>
</feature>
<protein>
    <submittedName>
        <fullName evidence="3">MFS_1_like domain-containing protein</fullName>
    </submittedName>
</protein>
<evidence type="ECO:0000256" key="1">
    <source>
        <dbReference type="SAM" id="Phobius"/>
    </source>
</evidence>
<feature type="transmembrane region" description="Helical" evidence="1">
    <location>
        <begin position="424"/>
        <end position="444"/>
    </location>
</feature>
<organism evidence="2 3">
    <name type="scientific">Haemonchus contortus</name>
    <name type="common">Barber pole worm</name>
    <dbReference type="NCBI Taxonomy" id="6289"/>
    <lineage>
        <taxon>Eukaryota</taxon>
        <taxon>Metazoa</taxon>
        <taxon>Ecdysozoa</taxon>
        <taxon>Nematoda</taxon>
        <taxon>Chromadorea</taxon>
        <taxon>Rhabditida</taxon>
        <taxon>Rhabditina</taxon>
        <taxon>Rhabditomorpha</taxon>
        <taxon>Strongyloidea</taxon>
        <taxon>Trichostrongylidae</taxon>
        <taxon>Haemonchus</taxon>
    </lineage>
</organism>
<reference evidence="3" key="1">
    <citation type="submission" date="2020-12" db="UniProtKB">
        <authorList>
            <consortium name="WormBaseParasite"/>
        </authorList>
    </citation>
    <scope>IDENTIFICATION</scope>
    <source>
        <strain evidence="3">MHco3</strain>
    </source>
</reference>
<feature type="transmembrane region" description="Helical" evidence="1">
    <location>
        <begin position="534"/>
        <end position="556"/>
    </location>
</feature>
<feature type="transmembrane region" description="Helical" evidence="1">
    <location>
        <begin position="177"/>
        <end position="199"/>
    </location>
</feature>
<feature type="transmembrane region" description="Helical" evidence="1">
    <location>
        <begin position="206"/>
        <end position="223"/>
    </location>
</feature>
<feature type="transmembrane region" description="Helical" evidence="1">
    <location>
        <begin position="122"/>
        <end position="141"/>
    </location>
</feature>
<feature type="transmembrane region" description="Helical" evidence="1">
    <location>
        <begin position="562"/>
        <end position="581"/>
    </location>
</feature>
<accession>A0A7I4YL84</accession>
<dbReference type="WBParaSite" id="HCON_00113590-00001">
    <property type="protein sequence ID" value="HCON_00113590-00001"/>
    <property type="gene ID" value="HCON_00113590"/>
</dbReference>
<evidence type="ECO:0000313" key="2">
    <source>
        <dbReference type="Proteomes" id="UP000025227"/>
    </source>
</evidence>
<name>A0A7I4YL84_HAECO</name>
<feature type="transmembrane region" description="Helical" evidence="1">
    <location>
        <begin position="146"/>
        <end position="165"/>
    </location>
</feature>
<keyword evidence="1" id="KW-1133">Transmembrane helix</keyword>
<dbReference type="OMA" id="LIWFAFW"/>
<dbReference type="AlphaFoldDB" id="A0A7I4YL84"/>
<feature type="transmembrane region" description="Helical" evidence="1">
    <location>
        <begin position="89"/>
        <end position="110"/>
    </location>
</feature>
<feature type="transmembrane region" description="Helical" evidence="1">
    <location>
        <begin position="374"/>
        <end position="394"/>
    </location>
</feature>
<sequence length="624" mass="68195">MSFYDDSHILSRLGILQSKDECPRKILQSNPKAEVKKSPANERFVEVNIDGEVGSRSDTDEEPVFDRNFLLSPNRSAKVYRRKSESYKCIYLILLLIYFVIGAVWSIPLITQRATAKSHSNFLSINTFGILLGTITGKVFCRQLNIAFVSSSCTLLLCSFSWIITDFTDVIDARISIFLLGFASGNILYGGLATWFLHWRGYNRKVILFYVLMALGSSIALATNNQSLFSPDGSNIVTSSIALHKREAIGSVSYNDTSVSTILNNDPLTAKSNKSLGATGIEMVGTRSDQNEQMRRASTTEFTGPTTAKTNSGILGVSSTNVHTATSRSAVTTSKATLVETTTTRSRSSSQASTLFPESQSILELPTYSRFTSISSTIALTFYMIAFISCCIPCSTRSDAKFLKLFDPSVSGLTRGCRIRLTTVQIIASLIEGLVELAAMLLSVNRQTPSILIMHHVIITVFRSVVLMCGPCAYSLSGCCLALVGSLSGCILVLMVPINQLFGYTLMSASTGVFALLVLLYLEVRVCPRAGTQLDYFIFPTVMGRFLSALLCVAFKPSTSEQLTTVILLLSIPLVMAFCIAGEIDWQSGKVEGNHGVHKLANATNIWRVRISCGKGRIRFGRRG</sequence>
<proteinExistence type="predicted"/>
<dbReference type="OrthoDB" id="5832016at2759"/>
<evidence type="ECO:0000313" key="3">
    <source>
        <dbReference type="WBParaSite" id="HCON_00113590-00001"/>
    </source>
</evidence>
<keyword evidence="2" id="KW-1185">Reference proteome</keyword>
<keyword evidence="1" id="KW-0472">Membrane</keyword>
<keyword evidence="1" id="KW-0812">Transmembrane</keyword>
<dbReference type="Proteomes" id="UP000025227">
    <property type="component" value="Unplaced"/>
</dbReference>
<feature type="transmembrane region" description="Helical" evidence="1">
    <location>
        <begin position="450"/>
        <end position="469"/>
    </location>
</feature>
<feature type="transmembrane region" description="Helical" evidence="1">
    <location>
        <begin position="476"/>
        <end position="495"/>
    </location>
</feature>